<dbReference type="EC" id="2.5.1.54" evidence="4"/>
<feature type="binding site" evidence="3">
    <location>
        <position position="432"/>
    </location>
    <ligand>
        <name>Mn(2+)</name>
        <dbReference type="ChEBI" id="CHEBI:29035"/>
    </ligand>
</feature>
<dbReference type="GO" id="GO:0009423">
    <property type="term" value="P:chorismate biosynthetic process"/>
    <property type="evidence" value="ECO:0007669"/>
    <property type="project" value="UniProtKB-UniPathway"/>
</dbReference>
<evidence type="ECO:0000256" key="3">
    <source>
        <dbReference type="PIRSR" id="PIRSR602480-1"/>
    </source>
</evidence>
<keyword evidence="3" id="KW-0170">Cobalt</keyword>
<gene>
    <name evidence="6" type="ORF">DVS28_a2215</name>
</gene>
<feature type="binding site" evidence="3">
    <location>
        <position position="328"/>
    </location>
    <ligand>
        <name>phosphoenolpyruvate</name>
        <dbReference type="ChEBI" id="CHEBI:58702"/>
    </ligand>
</feature>
<keyword evidence="3" id="KW-0464">Manganese</keyword>
<dbReference type="NCBIfam" id="TIGR01358">
    <property type="entry name" value="DAHP_synth_II"/>
    <property type="match status" value="1"/>
</dbReference>
<dbReference type="Pfam" id="PF01474">
    <property type="entry name" value="DAHP_synth_2"/>
    <property type="match status" value="1"/>
</dbReference>
<keyword evidence="3" id="KW-0104">Cadmium</keyword>
<dbReference type="KEGG" id="euz:DVS28_a2215"/>
<feature type="binding site" evidence="3">
    <location>
        <position position="114"/>
    </location>
    <ligand>
        <name>phosphoenolpyruvate</name>
        <dbReference type="ChEBI" id="CHEBI:58702"/>
    </ligand>
</feature>
<dbReference type="PANTHER" id="PTHR21337">
    <property type="entry name" value="PHOSPHO-2-DEHYDRO-3-DEOXYHEPTONATE ALDOLASE 1, 2"/>
    <property type="match status" value="1"/>
</dbReference>
<dbReference type="GO" id="GO:0003849">
    <property type="term" value="F:3-deoxy-7-phosphoheptulonate synthase activity"/>
    <property type="evidence" value="ECO:0007669"/>
    <property type="project" value="UniProtKB-EC"/>
</dbReference>
<dbReference type="GO" id="GO:0009073">
    <property type="term" value="P:aromatic amino acid family biosynthetic process"/>
    <property type="evidence" value="ECO:0007669"/>
    <property type="project" value="UniProtKB-KW"/>
</dbReference>
<comment type="catalytic activity">
    <reaction evidence="4">
        <text>D-erythrose 4-phosphate + phosphoenolpyruvate + H2O = 7-phospho-2-dehydro-3-deoxy-D-arabino-heptonate + phosphate</text>
        <dbReference type="Rhea" id="RHEA:14717"/>
        <dbReference type="ChEBI" id="CHEBI:15377"/>
        <dbReference type="ChEBI" id="CHEBI:16897"/>
        <dbReference type="ChEBI" id="CHEBI:43474"/>
        <dbReference type="ChEBI" id="CHEBI:58394"/>
        <dbReference type="ChEBI" id="CHEBI:58702"/>
        <dbReference type="EC" id="2.5.1.54"/>
    </reaction>
</comment>
<feature type="compositionally biased region" description="Polar residues" evidence="5">
    <location>
        <begin position="1"/>
        <end position="15"/>
    </location>
</feature>
<dbReference type="SUPFAM" id="SSF51569">
    <property type="entry name" value="Aldolase"/>
    <property type="match status" value="1"/>
</dbReference>
<evidence type="ECO:0000313" key="7">
    <source>
        <dbReference type="Proteomes" id="UP000264006"/>
    </source>
</evidence>
<evidence type="ECO:0000256" key="1">
    <source>
        <dbReference type="ARBA" id="ARBA00008911"/>
    </source>
</evidence>
<keyword evidence="4" id="KW-0057">Aromatic amino acid biosynthesis</keyword>
<sequence length="459" mass="50099">MADMSTPQRTWTPSSWMDLPAEQMPEYPDPDHLKQVLETLSTQPPLVFAGEARDLTADLARVCRGEAFLLQGGDCAETFDAAGADATRDKLKVLLQMAIVLTYGASMPVVKVGRIAGQYAKPRSKPTESVGGVEMASYKGDAVNGLAPTVENRRPDPSRLERMYHTSASTLNLLRAFTSGGFADLSRVHAWNQEFVAGSPQGQRYERMASDISRALDFLSAVGIDIGREATFNSVDFYTSHEALLLGYEQALTRQDSLSGDWFDCSAHMLWIGERTRQLDHAHVHFLSGVSNPIGCKVGPTMTPEELLELVDVLNPDNIPGRLTLISRMGKDKVGDALPPLLAATRDAGKNVVWVCDPCHGNTFTAESGYKTRHFDDVLAEIAGFFGAHQSEGTIPGGVHMELTGEDVTECLGGDQQIADLDLSQRYLTACDPRLNNAQSLEMAFQVAELLRDRPCARP</sequence>
<keyword evidence="4" id="KW-0028">Amino-acid biosynthesis</keyword>
<name>A0A346XXF0_9ACTN</name>
<evidence type="ECO:0000313" key="6">
    <source>
        <dbReference type="EMBL" id="AXV06897.1"/>
    </source>
</evidence>
<accession>A0A346XXF0</accession>
<dbReference type="AlphaFoldDB" id="A0A346XXF0"/>
<dbReference type="UniPathway" id="UPA00053">
    <property type="reaction ID" value="UER00084"/>
</dbReference>
<feature type="binding site" evidence="3">
    <location>
        <position position="75"/>
    </location>
    <ligand>
        <name>Mn(2+)</name>
        <dbReference type="ChEBI" id="CHEBI:29035"/>
    </ligand>
</feature>
<proteinExistence type="inferred from homology"/>
<dbReference type="EMBL" id="CP031165">
    <property type="protein sequence ID" value="AXV06897.1"/>
    <property type="molecule type" value="Genomic_DNA"/>
</dbReference>
<dbReference type="GO" id="GO:0008652">
    <property type="term" value="P:amino acid biosynthetic process"/>
    <property type="evidence" value="ECO:0007669"/>
    <property type="project" value="UniProtKB-KW"/>
</dbReference>
<feature type="binding site" evidence="3">
    <location>
        <begin position="274"/>
        <end position="275"/>
    </location>
    <ligand>
        <name>phosphoenolpyruvate</name>
        <dbReference type="ChEBI" id="CHEBI:58702"/>
    </ligand>
</feature>
<comment type="similarity">
    <text evidence="1 4">Belongs to the class-II DAHP synthase family.</text>
</comment>
<dbReference type="InterPro" id="IPR002480">
    <property type="entry name" value="DAHP_synth_2"/>
</dbReference>
<feature type="binding site" evidence="3">
    <location>
        <position position="402"/>
    </location>
    <ligand>
        <name>Mn(2+)</name>
        <dbReference type="ChEBI" id="CHEBI:29035"/>
    </ligand>
</feature>
<evidence type="ECO:0000256" key="5">
    <source>
        <dbReference type="SAM" id="MobiDB-lite"/>
    </source>
</evidence>
<dbReference type="Proteomes" id="UP000264006">
    <property type="component" value="Chromosome"/>
</dbReference>
<dbReference type="PANTHER" id="PTHR21337:SF0">
    <property type="entry name" value="PHOSPHO-2-DEHYDRO-3-DEOXYHEPTONATE ALDOLASE"/>
    <property type="match status" value="1"/>
</dbReference>
<feature type="binding site" evidence="3">
    <location>
        <position position="297"/>
    </location>
    <ligand>
        <name>phosphoenolpyruvate</name>
        <dbReference type="ChEBI" id="CHEBI:58702"/>
    </ligand>
</feature>
<dbReference type="InterPro" id="IPR013785">
    <property type="entry name" value="Aldolase_TIM"/>
</dbReference>
<comment type="pathway">
    <text evidence="4">Metabolic intermediate biosynthesis; chorismate biosynthesis; chorismate from D-erythrose 4-phosphate and phosphoenolpyruvate: step 1/7.</text>
</comment>
<reference evidence="6 7" key="1">
    <citation type="submission" date="2018-09" db="EMBL/GenBank/DDBJ databases">
        <title>Complete genome sequence of Euzebya sp. DY32-46 isolated from seawater of Pacific Ocean.</title>
        <authorList>
            <person name="Xu L."/>
            <person name="Wu Y.-H."/>
            <person name="Xu X.-W."/>
        </authorList>
    </citation>
    <scope>NUCLEOTIDE SEQUENCE [LARGE SCALE GENOMIC DNA]</scope>
    <source>
        <strain evidence="6 7">DY32-46</strain>
    </source>
</reference>
<comment type="cofactor">
    <cofactor evidence="3">
        <name>Mn(2+)</name>
        <dbReference type="ChEBI" id="CHEBI:29035"/>
    </cofactor>
    <cofactor evidence="3">
        <name>Co(2+)</name>
        <dbReference type="ChEBI" id="CHEBI:48828"/>
    </cofactor>
    <cofactor evidence="3">
        <name>Cd(2+)</name>
        <dbReference type="ChEBI" id="CHEBI:48775"/>
    </cofactor>
    <text evidence="3">Binds 1 divalent cation per subunit. The enzyme is active with manganese, cobalt or cadmium ions.</text>
</comment>
<evidence type="ECO:0000256" key="4">
    <source>
        <dbReference type="RuleBase" id="RU363071"/>
    </source>
</evidence>
<evidence type="ECO:0000256" key="2">
    <source>
        <dbReference type="ARBA" id="ARBA00022679"/>
    </source>
</evidence>
<feature type="binding site" evidence="3">
    <location>
        <position position="360"/>
    </location>
    <ligand>
        <name>Mn(2+)</name>
        <dbReference type="ChEBI" id="CHEBI:29035"/>
    </ligand>
</feature>
<feature type="region of interest" description="Disordered" evidence="5">
    <location>
        <begin position="1"/>
        <end position="25"/>
    </location>
</feature>
<protein>
    <recommendedName>
        <fullName evidence="4">Phospho-2-dehydro-3-deoxyheptonate aldolase</fullName>
        <ecNumber evidence="4">2.5.1.54</ecNumber>
    </recommendedName>
</protein>
<keyword evidence="2 4" id="KW-0808">Transferase</keyword>
<dbReference type="Gene3D" id="3.20.20.70">
    <property type="entry name" value="Aldolase class I"/>
    <property type="match status" value="1"/>
</dbReference>
<organism evidence="6 7">
    <name type="scientific">Euzebya pacifica</name>
    <dbReference type="NCBI Taxonomy" id="1608957"/>
    <lineage>
        <taxon>Bacteria</taxon>
        <taxon>Bacillati</taxon>
        <taxon>Actinomycetota</taxon>
        <taxon>Nitriliruptoria</taxon>
        <taxon>Euzebyales</taxon>
    </lineage>
</organism>
<keyword evidence="7" id="KW-1185">Reference proteome</keyword>